<dbReference type="WBParaSite" id="ACRNAN_Path_799.g3017.t1">
    <property type="protein sequence ID" value="ACRNAN_Path_799.g3017.t1"/>
    <property type="gene ID" value="ACRNAN_Path_799.g3017"/>
</dbReference>
<protein>
    <submittedName>
        <fullName evidence="3">Uncharacterized protein</fullName>
    </submittedName>
</protein>
<reference evidence="3" key="1">
    <citation type="submission" date="2022-11" db="UniProtKB">
        <authorList>
            <consortium name="WormBaseParasite"/>
        </authorList>
    </citation>
    <scope>IDENTIFICATION</scope>
</reference>
<accession>A0A914CBI7</accession>
<evidence type="ECO:0000256" key="1">
    <source>
        <dbReference type="SAM" id="MobiDB-lite"/>
    </source>
</evidence>
<feature type="region of interest" description="Disordered" evidence="1">
    <location>
        <begin position="143"/>
        <end position="186"/>
    </location>
</feature>
<keyword evidence="2" id="KW-1185">Reference proteome</keyword>
<feature type="compositionally biased region" description="Polar residues" evidence="1">
    <location>
        <begin position="148"/>
        <end position="165"/>
    </location>
</feature>
<proteinExistence type="predicted"/>
<name>A0A914CBI7_9BILA</name>
<evidence type="ECO:0000313" key="2">
    <source>
        <dbReference type="Proteomes" id="UP000887540"/>
    </source>
</evidence>
<feature type="compositionally biased region" description="Basic residues" evidence="1">
    <location>
        <begin position="166"/>
        <end position="176"/>
    </location>
</feature>
<dbReference type="PROSITE" id="PS51257">
    <property type="entry name" value="PROKAR_LIPOPROTEIN"/>
    <property type="match status" value="1"/>
</dbReference>
<evidence type="ECO:0000313" key="3">
    <source>
        <dbReference type="WBParaSite" id="ACRNAN_Path_799.g3017.t1"/>
    </source>
</evidence>
<sequence length="256" mass="28920">MHRSPVLNMNMLGGCTSPHYPPHYSSEYAQLNVNTRGHNADGNIYVMDQGHVVSPTTLPPIQYVAKNPTIEQISPIQPPSSVEHMPEGITDAFFVYAGQDQAPTSATYFEESAPTYNNFDNYSPTNSYYSGSEASHTDYGFDMEGMHLNSTPQPTQVNTSNVQNGQKKRGRPHKGPSTKGPVQESKNEYMRYYNQIKTVKQELVNLYDQICENLYDQLSCCPTNGPIYQEILKRKHFLEDLEEQKKNRGSSKRSHS</sequence>
<dbReference type="Proteomes" id="UP000887540">
    <property type="component" value="Unplaced"/>
</dbReference>
<dbReference type="AlphaFoldDB" id="A0A914CBI7"/>
<organism evidence="2 3">
    <name type="scientific">Acrobeloides nanus</name>
    <dbReference type="NCBI Taxonomy" id="290746"/>
    <lineage>
        <taxon>Eukaryota</taxon>
        <taxon>Metazoa</taxon>
        <taxon>Ecdysozoa</taxon>
        <taxon>Nematoda</taxon>
        <taxon>Chromadorea</taxon>
        <taxon>Rhabditida</taxon>
        <taxon>Tylenchina</taxon>
        <taxon>Cephalobomorpha</taxon>
        <taxon>Cephaloboidea</taxon>
        <taxon>Cephalobidae</taxon>
        <taxon>Acrobeloides</taxon>
    </lineage>
</organism>